<protein>
    <submittedName>
        <fullName evidence="1">Uncharacterized protein</fullName>
    </submittedName>
</protein>
<dbReference type="Proteomes" id="UP001163321">
    <property type="component" value="Chromosome 8"/>
</dbReference>
<name>A0ACC0VN16_9STRA</name>
<keyword evidence="2" id="KW-1185">Reference proteome</keyword>
<comment type="caution">
    <text evidence="1">The sequence shown here is derived from an EMBL/GenBank/DDBJ whole genome shotgun (WGS) entry which is preliminary data.</text>
</comment>
<accession>A0ACC0VN16</accession>
<reference evidence="1 2" key="1">
    <citation type="journal article" date="2022" name="bioRxiv">
        <title>The genome of the oomycete Peronosclerospora sorghi, a cosmopolitan pathogen of maize and sorghum, is inflated with dispersed pseudogenes.</title>
        <authorList>
            <person name="Fletcher K."/>
            <person name="Martin F."/>
            <person name="Isakeit T."/>
            <person name="Cavanaugh K."/>
            <person name="Magill C."/>
            <person name="Michelmore R."/>
        </authorList>
    </citation>
    <scope>NUCLEOTIDE SEQUENCE [LARGE SCALE GENOMIC DNA]</scope>
    <source>
        <strain evidence="1">P6</strain>
    </source>
</reference>
<proteinExistence type="predicted"/>
<gene>
    <name evidence="1" type="ORF">PsorP6_002893</name>
</gene>
<evidence type="ECO:0000313" key="1">
    <source>
        <dbReference type="EMBL" id="KAI9907481.1"/>
    </source>
</evidence>
<evidence type="ECO:0000313" key="2">
    <source>
        <dbReference type="Proteomes" id="UP001163321"/>
    </source>
</evidence>
<sequence length="276" mass="30636">MVPFPSNTFYEGELQNGVSSSERQLANIDFPWPNPNNPTLFYIFLGSEGIILSGTSYLNRTEASSVEKIVTRFLKAGVLPAQIGVVTPYEGQRAYIVIYMQRNVTMRPQIYRDAEVASADSFQGWEKDLIILSSLPPRHHGRAANLPGNGSTRRRDAVPPLDSHFDPRYDQSSYSSFDALGAGGLPQSTTHERGGPTRGSTPYGTYSLGPFTQDGLTQASIGLDVPFTQMAQTQYFSQLSQDKFAMSQDSFGYEHDYKSQNMLLSQDPRLSGNEMY</sequence>
<dbReference type="EMBL" id="CM047587">
    <property type="protein sequence ID" value="KAI9907481.1"/>
    <property type="molecule type" value="Genomic_DNA"/>
</dbReference>
<organism evidence="1 2">
    <name type="scientific">Peronosclerospora sorghi</name>
    <dbReference type="NCBI Taxonomy" id="230839"/>
    <lineage>
        <taxon>Eukaryota</taxon>
        <taxon>Sar</taxon>
        <taxon>Stramenopiles</taxon>
        <taxon>Oomycota</taxon>
        <taxon>Peronosporomycetes</taxon>
        <taxon>Peronosporales</taxon>
        <taxon>Peronosporaceae</taxon>
        <taxon>Peronosclerospora</taxon>
    </lineage>
</organism>